<evidence type="ECO:0000256" key="9">
    <source>
        <dbReference type="ARBA" id="ARBA00023242"/>
    </source>
</evidence>
<sequence length="540" mass="59329">MISENMEAQDQMELKYSASGEVGGLELCIVCGDRASGRHYGAISCEGCKGFFKRSIRKKLGYQCRGSMNCEVTKHHRNRCQYCRLQKCLACGMRSDSVQHERKPIVDKAKGEPRDATMHERPGAVYSKLLGLAGQAQAAQINPKEEPTDAFSAVSPSAPALNFALAAAVAFNKGNPVSPYLNPGGQGDIEGARRQQLMLQTQLAKNLFKMGQFGAINEYLQSAYGASPPEVPLPGLHAADTQQSEGSEAGILSTAESQRLALSLPTGAPPPLRLHAACEAGARLLHALARWTLAIPVAAALPFEVQVTLLRKCWPELFALGLARCSQQLQLAALLPHLAAHLHRELRARRDPHARAHNATPARDGRTPEITIADYSDERISEVSTMLSRLHQFIMSMEQLRVSEREHAHLRALCLFSPDGVPDFLTRKLQDYQAKVLRSLRNICQPDDDRAAMLLLQLPVLRNFTGTFIEDVFFVGFVGDVSIDESLGLLNNCHNSKVASVIAKLKINRSYIKREDLKICVIGADTKTVRRVQGLQKTSK</sequence>
<dbReference type="InterPro" id="IPR035500">
    <property type="entry name" value="NHR-like_dom_sf"/>
</dbReference>
<proteinExistence type="inferred from homology"/>
<feature type="domain" description="NR LBD" evidence="12">
    <location>
        <begin position="228"/>
        <end position="494"/>
    </location>
</feature>
<evidence type="ECO:0000256" key="5">
    <source>
        <dbReference type="ARBA" id="ARBA00023015"/>
    </source>
</evidence>
<reference evidence="13" key="1">
    <citation type="submission" date="2022-03" db="EMBL/GenBank/DDBJ databases">
        <authorList>
            <person name="Martin H S."/>
        </authorList>
    </citation>
    <scope>NUCLEOTIDE SEQUENCE</scope>
</reference>
<evidence type="ECO:0000313" key="13">
    <source>
        <dbReference type="EMBL" id="CAH2060453.1"/>
    </source>
</evidence>
<dbReference type="SMART" id="SM00430">
    <property type="entry name" value="HOLI"/>
    <property type="match status" value="1"/>
</dbReference>
<dbReference type="Pfam" id="PF00105">
    <property type="entry name" value="zf-C4"/>
    <property type="match status" value="1"/>
</dbReference>
<evidence type="ECO:0000256" key="10">
    <source>
        <dbReference type="RuleBase" id="RU004334"/>
    </source>
</evidence>
<evidence type="ECO:0000256" key="4">
    <source>
        <dbReference type="ARBA" id="ARBA00022833"/>
    </source>
</evidence>
<keyword evidence="14" id="KW-1185">Reference proteome</keyword>
<name>A0ABN8IK31_9NEOP</name>
<keyword evidence="2 10" id="KW-0479">Metal-binding</keyword>
<evidence type="ECO:0000259" key="12">
    <source>
        <dbReference type="PROSITE" id="PS51843"/>
    </source>
</evidence>
<comment type="similarity">
    <text evidence="10">Belongs to the nuclear hormone receptor family.</text>
</comment>
<dbReference type="EMBL" id="OW152839">
    <property type="protein sequence ID" value="CAH2060453.1"/>
    <property type="molecule type" value="Genomic_DNA"/>
</dbReference>
<dbReference type="SMART" id="SM00399">
    <property type="entry name" value="ZnF_C4"/>
    <property type="match status" value="1"/>
</dbReference>
<dbReference type="InterPro" id="IPR013088">
    <property type="entry name" value="Znf_NHR/GATA"/>
</dbReference>
<evidence type="ECO:0000256" key="1">
    <source>
        <dbReference type="ARBA" id="ARBA00004123"/>
    </source>
</evidence>
<keyword evidence="5 10" id="KW-0805">Transcription regulation</keyword>
<protein>
    <submittedName>
        <fullName evidence="13">Uncharacterized protein</fullName>
    </submittedName>
</protein>
<keyword evidence="6 10" id="KW-0238">DNA-binding</keyword>
<dbReference type="SUPFAM" id="SSF57716">
    <property type="entry name" value="Glucocorticoid receptor-like (DNA-binding domain)"/>
    <property type="match status" value="1"/>
</dbReference>
<evidence type="ECO:0000256" key="8">
    <source>
        <dbReference type="ARBA" id="ARBA00023170"/>
    </source>
</evidence>
<dbReference type="PRINTS" id="PR00398">
    <property type="entry name" value="STRDHORMONER"/>
</dbReference>
<dbReference type="SUPFAM" id="SSF48508">
    <property type="entry name" value="Nuclear receptor ligand-binding domain"/>
    <property type="match status" value="1"/>
</dbReference>
<keyword evidence="9 10" id="KW-0539">Nucleus</keyword>
<evidence type="ECO:0000259" key="11">
    <source>
        <dbReference type="PROSITE" id="PS51030"/>
    </source>
</evidence>
<feature type="domain" description="Nuclear receptor" evidence="11">
    <location>
        <begin position="25"/>
        <end position="100"/>
    </location>
</feature>
<keyword evidence="8 10" id="KW-0675">Receptor</keyword>
<dbReference type="Gene3D" id="1.10.565.10">
    <property type="entry name" value="Retinoid X Receptor"/>
    <property type="match status" value="1"/>
</dbReference>
<gene>
    <name evidence="13" type="ORF">IPOD504_LOCUS11059</name>
</gene>
<dbReference type="Pfam" id="PF00104">
    <property type="entry name" value="Hormone_recep"/>
    <property type="match status" value="1"/>
</dbReference>
<dbReference type="PRINTS" id="PR00047">
    <property type="entry name" value="STROIDFINGER"/>
</dbReference>
<dbReference type="Gene3D" id="3.30.50.10">
    <property type="entry name" value="Erythroid Transcription Factor GATA-1, subunit A"/>
    <property type="match status" value="1"/>
</dbReference>
<dbReference type="InterPro" id="IPR001628">
    <property type="entry name" value="Znf_hrmn_rcpt"/>
</dbReference>
<keyword evidence="3 10" id="KW-0863">Zinc-finger</keyword>
<keyword evidence="7 10" id="KW-0804">Transcription</keyword>
<evidence type="ECO:0000313" key="14">
    <source>
        <dbReference type="Proteomes" id="UP000837857"/>
    </source>
</evidence>
<dbReference type="PROSITE" id="PS00031">
    <property type="entry name" value="NUCLEAR_REC_DBD_1"/>
    <property type="match status" value="1"/>
</dbReference>
<organism evidence="13 14">
    <name type="scientific">Iphiclides podalirius</name>
    <name type="common">scarce swallowtail</name>
    <dbReference type="NCBI Taxonomy" id="110791"/>
    <lineage>
        <taxon>Eukaryota</taxon>
        <taxon>Metazoa</taxon>
        <taxon>Ecdysozoa</taxon>
        <taxon>Arthropoda</taxon>
        <taxon>Hexapoda</taxon>
        <taxon>Insecta</taxon>
        <taxon>Pterygota</taxon>
        <taxon>Neoptera</taxon>
        <taxon>Endopterygota</taxon>
        <taxon>Lepidoptera</taxon>
        <taxon>Glossata</taxon>
        <taxon>Ditrysia</taxon>
        <taxon>Papilionoidea</taxon>
        <taxon>Papilionidae</taxon>
        <taxon>Papilioninae</taxon>
        <taxon>Iphiclides</taxon>
    </lineage>
</organism>
<comment type="subcellular location">
    <subcellularLocation>
        <location evidence="1 10">Nucleus</location>
    </subcellularLocation>
</comment>
<feature type="non-terminal residue" evidence="13">
    <location>
        <position position="1"/>
    </location>
</feature>
<dbReference type="InterPro" id="IPR001723">
    <property type="entry name" value="Nuclear_hrmn_rcpt"/>
</dbReference>
<dbReference type="InterPro" id="IPR050274">
    <property type="entry name" value="Nuclear_hormone_rcpt_NR2"/>
</dbReference>
<evidence type="ECO:0000256" key="3">
    <source>
        <dbReference type="ARBA" id="ARBA00022771"/>
    </source>
</evidence>
<keyword evidence="4 10" id="KW-0862">Zinc</keyword>
<dbReference type="PANTHER" id="PTHR24083">
    <property type="entry name" value="NUCLEAR HORMONE RECEPTOR"/>
    <property type="match status" value="1"/>
</dbReference>
<evidence type="ECO:0000256" key="7">
    <source>
        <dbReference type="ARBA" id="ARBA00023163"/>
    </source>
</evidence>
<dbReference type="Proteomes" id="UP000837857">
    <property type="component" value="Chromosome 27"/>
</dbReference>
<evidence type="ECO:0000256" key="6">
    <source>
        <dbReference type="ARBA" id="ARBA00023125"/>
    </source>
</evidence>
<dbReference type="PROSITE" id="PS51843">
    <property type="entry name" value="NR_LBD"/>
    <property type="match status" value="1"/>
</dbReference>
<accession>A0ABN8IK31</accession>
<dbReference type="InterPro" id="IPR000536">
    <property type="entry name" value="Nucl_hrmn_rcpt_lig-bd"/>
</dbReference>
<dbReference type="PROSITE" id="PS51030">
    <property type="entry name" value="NUCLEAR_REC_DBD_2"/>
    <property type="match status" value="1"/>
</dbReference>
<evidence type="ECO:0000256" key="2">
    <source>
        <dbReference type="ARBA" id="ARBA00022723"/>
    </source>
</evidence>